<gene>
    <name evidence="5" type="ORF">FHS16_006346</name>
</gene>
<proteinExistence type="inferred from homology"/>
<keyword evidence="6" id="KW-1185">Reference proteome</keyword>
<evidence type="ECO:0000256" key="1">
    <source>
        <dbReference type="ARBA" id="ARBA00008361"/>
    </source>
</evidence>
<dbReference type="GO" id="GO:0032259">
    <property type="term" value="P:methylation"/>
    <property type="evidence" value="ECO:0007669"/>
    <property type="project" value="UniProtKB-KW"/>
</dbReference>
<evidence type="ECO:0000256" key="3">
    <source>
        <dbReference type="ARBA" id="ARBA00022679"/>
    </source>
</evidence>
<dbReference type="PANTHER" id="PTHR44942">
    <property type="entry name" value="METHYLTRANSF_11 DOMAIN-CONTAINING PROTEIN"/>
    <property type="match status" value="1"/>
</dbReference>
<dbReference type="AlphaFoldDB" id="A0A7W5CFF0"/>
<dbReference type="InterPro" id="IPR013216">
    <property type="entry name" value="Methyltransf_11"/>
</dbReference>
<comment type="caution">
    <text evidence="5">The sequence shown here is derived from an EMBL/GenBank/DDBJ whole genome shotgun (WGS) entry which is preliminary data.</text>
</comment>
<sequence length="280" mass="31214">MDAKAQIILESVLLAGTAYFFSIENGIRWGSGALPTPEVRRSLVAKGVISSDGKLADPSFGYACYEHYRQRYKPDSFDLLLQQEAGQHRRILDLCCGAGATIFSMLQHGPELVYGIDADAEQTALLEALLLRANIPDHSVITKTADAHHIPLGDAAVDLAICRAALQYLDAEQTLEELYRVLSPGGKVFLLVHGSGYSWDYLFTRKGILKPKTFSFVKSRLYRSRTAQPAHSRSQANYFTTKRLGKMLEAKGFRHIQRHTFADSMRLGLLPVYFAMTAER</sequence>
<evidence type="ECO:0000259" key="4">
    <source>
        <dbReference type="Pfam" id="PF08241"/>
    </source>
</evidence>
<dbReference type="SUPFAM" id="SSF53335">
    <property type="entry name" value="S-adenosyl-L-methionine-dependent methyltransferases"/>
    <property type="match status" value="1"/>
</dbReference>
<feature type="domain" description="Methyltransferase type 11" evidence="4">
    <location>
        <begin position="92"/>
        <end position="189"/>
    </location>
</feature>
<keyword evidence="5" id="KW-0830">Ubiquinone</keyword>
<evidence type="ECO:0000313" key="5">
    <source>
        <dbReference type="EMBL" id="MBB3156224.1"/>
    </source>
</evidence>
<dbReference type="CDD" id="cd02440">
    <property type="entry name" value="AdoMet_MTases"/>
    <property type="match status" value="1"/>
</dbReference>
<dbReference type="Pfam" id="PF08241">
    <property type="entry name" value="Methyltransf_11"/>
    <property type="match status" value="1"/>
</dbReference>
<dbReference type="PANTHER" id="PTHR44942:SF4">
    <property type="entry name" value="METHYLTRANSFERASE TYPE 11 DOMAIN-CONTAINING PROTEIN"/>
    <property type="match status" value="1"/>
</dbReference>
<dbReference type="InterPro" id="IPR029063">
    <property type="entry name" value="SAM-dependent_MTases_sf"/>
</dbReference>
<keyword evidence="3" id="KW-0808">Transferase</keyword>
<protein>
    <submittedName>
        <fullName evidence="5">Ubiquinone/menaquinone biosynthesis C-methylase UbiE</fullName>
    </submittedName>
</protein>
<accession>A0A7W5CFF0</accession>
<dbReference type="InterPro" id="IPR051052">
    <property type="entry name" value="Diverse_substrate_MTase"/>
</dbReference>
<reference evidence="5 6" key="1">
    <citation type="submission" date="2020-08" db="EMBL/GenBank/DDBJ databases">
        <title>Genomic Encyclopedia of Type Strains, Phase III (KMG-III): the genomes of soil and plant-associated and newly described type strains.</title>
        <authorList>
            <person name="Whitman W."/>
        </authorList>
    </citation>
    <scope>NUCLEOTIDE SEQUENCE [LARGE SCALE GENOMIC DNA]</scope>
    <source>
        <strain evidence="5 6">CECT 8234</strain>
    </source>
</reference>
<organism evidence="5 6">
    <name type="scientific">Paenibacillus endophyticus</name>
    <dbReference type="NCBI Taxonomy" id="1294268"/>
    <lineage>
        <taxon>Bacteria</taxon>
        <taxon>Bacillati</taxon>
        <taxon>Bacillota</taxon>
        <taxon>Bacilli</taxon>
        <taxon>Bacillales</taxon>
        <taxon>Paenibacillaceae</taxon>
        <taxon>Paenibacillus</taxon>
    </lineage>
</organism>
<keyword evidence="2 5" id="KW-0489">Methyltransferase</keyword>
<dbReference type="GO" id="GO:0008757">
    <property type="term" value="F:S-adenosylmethionine-dependent methyltransferase activity"/>
    <property type="evidence" value="ECO:0007669"/>
    <property type="project" value="InterPro"/>
</dbReference>
<evidence type="ECO:0000256" key="2">
    <source>
        <dbReference type="ARBA" id="ARBA00022603"/>
    </source>
</evidence>
<dbReference type="Gene3D" id="3.40.50.150">
    <property type="entry name" value="Vaccinia Virus protein VP39"/>
    <property type="match status" value="1"/>
</dbReference>
<dbReference type="EMBL" id="JACHXW010000034">
    <property type="protein sequence ID" value="MBB3156224.1"/>
    <property type="molecule type" value="Genomic_DNA"/>
</dbReference>
<evidence type="ECO:0000313" key="6">
    <source>
        <dbReference type="Proteomes" id="UP000518605"/>
    </source>
</evidence>
<name>A0A7W5CFF0_9BACL</name>
<dbReference type="Proteomes" id="UP000518605">
    <property type="component" value="Unassembled WGS sequence"/>
</dbReference>
<comment type="similarity">
    <text evidence="1">Belongs to the methyltransferase superfamily.</text>
</comment>
<dbReference type="RefSeq" id="WP_183571488.1">
    <property type="nucleotide sequence ID" value="NZ_CBCSLB010000038.1"/>
</dbReference>